<dbReference type="GO" id="GO:0003677">
    <property type="term" value="F:DNA binding"/>
    <property type="evidence" value="ECO:0007669"/>
    <property type="project" value="UniProtKB-KW"/>
</dbReference>
<protein>
    <submittedName>
        <fullName evidence="4">IclR family transcriptional regulator</fullName>
    </submittedName>
</protein>
<dbReference type="SUPFAM" id="SSF55781">
    <property type="entry name" value="GAF domain-like"/>
    <property type="match status" value="1"/>
</dbReference>
<dbReference type="InterPro" id="IPR014757">
    <property type="entry name" value="Tscrpt_reg_IclR_C"/>
</dbReference>
<dbReference type="GO" id="GO:0045892">
    <property type="term" value="P:negative regulation of DNA-templated transcription"/>
    <property type="evidence" value="ECO:0007669"/>
    <property type="project" value="TreeGrafter"/>
</dbReference>
<sequence>MNGTVTTSKVRRATRESMLARVTSIVDAYTSPHERLNLEELALRTGLPRSTTHRILLEMVELDWLMRHDRAYRLGPRALGTVGPEVAQAHVRIAANDIIRELYLRTGMVIHLGVLHGGHEYFLDKMGGPLAAALRSRVGARFPAHRGAGGRSMLALLSPEEVDPMIERNLAAVPSDDPRELDALHAELARIRTSHGIAYQSTGRVPGFGSGRISSLGCAIRTPDGAVVSLCVAGEAEKVHLDRVTPLVRKAADDLAAAV</sequence>
<name>A0A652YR90_NOCGL</name>
<dbReference type="InterPro" id="IPR050707">
    <property type="entry name" value="HTH_MetabolicPath_Reg"/>
</dbReference>
<dbReference type="PROSITE" id="PS51077">
    <property type="entry name" value="HTH_ICLR"/>
    <property type="match status" value="1"/>
</dbReference>
<dbReference type="PANTHER" id="PTHR30136:SF35">
    <property type="entry name" value="HTH-TYPE TRANSCRIPTIONAL REGULATOR RV1719"/>
    <property type="match status" value="1"/>
</dbReference>
<dbReference type="InterPro" id="IPR005471">
    <property type="entry name" value="Tscrpt_reg_IclR_N"/>
</dbReference>
<proteinExistence type="predicted"/>
<dbReference type="Pfam" id="PF01614">
    <property type="entry name" value="IclR_C"/>
    <property type="match status" value="1"/>
</dbReference>
<dbReference type="PROSITE" id="PS51078">
    <property type="entry name" value="ICLR_ED"/>
    <property type="match status" value="1"/>
</dbReference>
<dbReference type="Pfam" id="PF09339">
    <property type="entry name" value="HTH_IclR"/>
    <property type="match status" value="1"/>
</dbReference>
<dbReference type="Gene3D" id="1.10.10.10">
    <property type="entry name" value="Winged helix-like DNA-binding domain superfamily/Winged helix DNA-binding domain"/>
    <property type="match status" value="1"/>
</dbReference>
<evidence type="ECO:0000256" key="3">
    <source>
        <dbReference type="ARBA" id="ARBA00023163"/>
    </source>
</evidence>
<accession>A0A652YR90</accession>
<dbReference type="SUPFAM" id="SSF46785">
    <property type="entry name" value="Winged helix' DNA-binding domain"/>
    <property type="match status" value="1"/>
</dbReference>
<dbReference type="InterPro" id="IPR036390">
    <property type="entry name" value="WH_DNA-bd_sf"/>
</dbReference>
<gene>
    <name evidence="4" type="ORF">FNL38_103185</name>
</gene>
<dbReference type="SMART" id="SM00346">
    <property type="entry name" value="HTH_ICLR"/>
    <property type="match status" value="1"/>
</dbReference>
<dbReference type="InterPro" id="IPR036388">
    <property type="entry name" value="WH-like_DNA-bd_sf"/>
</dbReference>
<evidence type="ECO:0000313" key="4">
    <source>
        <dbReference type="EMBL" id="TYQ04835.1"/>
    </source>
</evidence>
<reference evidence="4" key="1">
    <citation type="submission" date="2019-07" db="EMBL/GenBank/DDBJ databases">
        <title>Genomic Encyclopedia of Type Strains, Phase IV (KMG-IV): sequencing the most valuable type-strain genomes for metagenomic binning, comparative biology and taxonomic classification.</title>
        <authorList>
            <person name="Goeker M."/>
        </authorList>
    </citation>
    <scope>NUCLEOTIDE SEQUENCE</scope>
    <source>
        <strain evidence="4">DSM 44596</strain>
    </source>
</reference>
<dbReference type="EMBL" id="VNIQ01000003">
    <property type="protein sequence ID" value="TYQ04835.1"/>
    <property type="molecule type" value="Genomic_DNA"/>
</dbReference>
<comment type="caution">
    <text evidence="4">The sequence shown here is derived from an EMBL/GenBank/DDBJ whole genome shotgun (WGS) entry which is preliminary data.</text>
</comment>
<dbReference type="GO" id="GO:0003700">
    <property type="term" value="F:DNA-binding transcription factor activity"/>
    <property type="evidence" value="ECO:0007669"/>
    <property type="project" value="TreeGrafter"/>
</dbReference>
<dbReference type="PANTHER" id="PTHR30136">
    <property type="entry name" value="HELIX-TURN-HELIX TRANSCRIPTIONAL REGULATOR, ICLR FAMILY"/>
    <property type="match status" value="1"/>
</dbReference>
<dbReference type="AlphaFoldDB" id="A0A652YR90"/>
<dbReference type="Gene3D" id="3.30.450.40">
    <property type="match status" value="1"/>
</dbReference>
<dbReference type="InterPro" id="IPR029016">
    <property type="entry name" value="GAF-like_dom_sf"/>
</dbReference>
<evidence type="ECO:0000256" key="1">
    <source>
        <dbReference type="ARBA" id="ARBA00023015"/>
    </source>
</evidence>
<keyword evidence="1" id="KW-0805">Transcription regulation</keyword>
<evidence type="ECO:0000256" key="2">
    <source>
        <dbReference type="ARBA" id="ARBA00023125"/>
    </source>
</evidence>
<organism evidence="4">
    <name type="scientific">Nocardia globerula</name>
    <dbReference type="NCBI Taxonomy" id="1818"/>
    <lineage>
        <taxon>Bacteria</taxon>
        <taxon>Bacillati</taxon>
        <taxon>Actinomycetota</taxon>
        <taxon>Actinomycetes</taxon>
        <taxon>Mycobacteriales</taxon>
        <taxon>Nocardiaceae</taxon>
        <taxon>Nocardia</taxon>
    </lineage>
</organism>
<keyword evidence="2" id="KW-0238">DNA-binding</keyword>
<keyword evidence="3" id="KW-0804">Transcription</keyword>